<evidence type="ECO:0000313" key="5">
    <source>
        <dbReference type="Proteomes" id="UP000308652"/>
    </source>
</evidence>
<evidence type="ECO:0000313" key="4">
    <source>
        <dbReference type="EMBL" id="TFK38380.1"/>
    </source>
</evidence>
<dbReference type="Proteomes" id="UP000308652">
    <property type="component" value="Unassembled WGS sequence"/>
</dbReference>
<organism evidence="4 5">
    <name type="scientific">Crucibulum laeve</name>
    <dbReference type="NCBI Taxonomy" id="68775"/>
    <lineage>
        <taxon>Eukaryota</taxon>
        <taxon>Fungi</taxon>
        <taxon>Dikarya</taxon>
        <taxon>Basidiomycota</taxon>
        <taxon>Agaricomycotina</taxon>
        <taxon>Agaricomycetes</taxon>
        <taxon>Agaricomycetidae</taxon>
        <taxon>Agaricales</taxon>
        <taxon>Agaricineae</taxon>
        <taxon>Nidulariaceae</taxon>
        <taxon>Crucibulum</taxon>
    </lineage>
</organism>
<dbReference type="PANTHER" id="PTHR14140">
    <property type="entry name" value="E3 UBIQUITIN-PROTEIN LIGASE UHRF-RELATED"/>
    <property type="match status" value="1"/>
</dbReference>
<proteinExistence type="predicted"/>
<keyword evidence="1 2" id="KW-0539">Nucleus</keyword>
<dbReference type="InterPro" id="IPR036987">
    <property type="entry name" value="SRA-YDG_sf"/>
</dbReference>
<dbReference type="SMART" id="SM00466">
    <property type="entry name" value="SRA"/>
    <property type="match status" value="1"/>
</dbReference>
<feature type="domain" description="YDG" evidence="3">
    <location>
        <begin position="31"/>
        <end position="176"/>
    </location>
</feature>
<dbReference type="GO" id="GO:0061630">
    <property type="term" value="F:ubiquitin protein ligase activity"/>
    <property type="evidence" value="ECO:0007669"/>
    <property type="project" value="TreeGrafter"/>
</dbReference>
<dbReference type="GO" id="GO:0044027">
    <property type="term" value="P:negative regulation of gene expression via chromosomal CpG island methylation"/>
    <property type="evidence" value="ECO:0007669"/>
    <property type="project" value="TreeGrafter"/>
</dbReference>
<dbReference type="PROSITE" id="PS51015">
    <property type="entry name" value="YDG"/>
    <property type="match status" value="1"/>
</dbReference>
<dbReference type="InterPro" id="IPR015947">
    <property type="entry name" value="PUA-like_sf"/>
</dbReference>
<dbReference type="Gene3D" id="2.30.280.10">
    <property type="entry name" value="SRA-YDG"/>
    <property type="match status" value="1"/>
</dbReference>
<accession>A0A5C3LZK3</accession>
<keyword evidence="5" id="KW-1185">Reference proteome</keyword>
<dbReference type="InterPro" id="IPR045134">
    <property type="entry name" value="UHRF1/2-like"/>
</dbReference>
<dbReference type="InterPro" id="IPR003105">
    <property type="entry name" value="SRA_YDG"/>
</dbReference>
<dbReference type="Pfam" id="PF02182">
    <property type="entry name" value="SAD_SRA"/>
    <property type="match status" value="1"/>
</dbReference>
<dbReference type="GO" id="GO:0016567">
    <property type="term" value="P:protein ubiquitination"/>
    <property type="evidence" value="ECO:0007669"/>
    <property type="project" value="TreeGrafter"/>
</dbReference>
<name>A0A5C3LZK3_9AGAR</name>
<reference evidence="4 5" key="1">
    <citation type="journal article" date="2019" name="Nat. Ecol. Evol.">
        <title>Megaphylogeny resolves global patterns of mushroom evolution.</title>
        <authorList>
            <person name="Varga T."/>
            <person name="Krizsan K."/>
            <person name="Foldi C."/>
            <person name="Dima B."/>
            <person name="Sanchez-Garcia M."/>
            <person name="Sanchez-Ramirez S."/>
            <person name="Szollosi G.J."/>
            <person name="Szarkandi J.G."/>
            <person name="Papp V."/>
            <person name="Albert L."/>
            <person name="Andreopoulos W."/>
            <person name="Angelini C."/>
            <person name="Antonin V."/>
            <person name="Barry K.W."/>
            <person name="Bougher N.L."/>
            <person name="Buchanan P."/>
            <person name="Buyck B."/>
            <person name="Bense V."/>
            <person name="Catcheside P."/>
            <person name="Chovatia M."/>
            <person name="Cooper J."/>
            <person name="Damon W."/>
            <person name="Desjardin D."/>
            <person name="Finy P."/>
            <person name="Geml J."/>
            <person name="Haridas S."/>
            <person name="Hughes K."/>
            <person name="Justo A."/>
            <person name="Karasinski D."/>
            <person name="Kautmanova I."/>
            <person name="Kiss B."/>
            <person name="Kocsube S."/>
            <person name="Kotiranta H."/>
            <person name="LaButti K.M."/>
            <person name="Lechner B.E."/>
            <person name="Liimatainen K."/>
            <person name="Lipzen A."/>
            <person name="Lukacs Z."/>
            <person name="Mihaltcheva S."/>
            <person name="Morgado L.N."/>
            <person name="Niskanen T."/>
            <person name="Noordeloos M.E."/>
            <person name="Ohm R.A."/>
            <person name="Ortiz-Santana B."/>
            <person name="Ovrebo C."/>
            <person name="Racz N."/>
            <person name="Riley R."/>
            <person name="Savchenko A."/>
            <person name="Shiryaev A."/>
            <person name="Soop K."/>
            <person name="Spirin V."/>
            <person name="Szebenyi C."/>
            <person name="Tomsovsky M."/>
            <person name="Tulloss R.E."/>
            <person name="Uehling J."/>
            <person name="Grigoriev I.V."/>
            <person name="Vagvolgyi C."/>
            <person name="Papp T."/>
            <person name="Martin F.M."/>
            <person name="Miettinen O."/>
            <person name="Hibbett D.S."/>
            <person name="Nagy L.G."/>
        </authorList>
    </citation>
    <scope>NUCLEOTIDE SEQUENCE [LARGE SCALE GENOMIC DNA]</scope>
    <source>
        <strain evidence="4 5">CBS 166.37</strain>
    </source>
</reference>
<evidence type="ECO:0000259" key="3">
    <source>
        <dbReference type="PROSITE" id="PS51015"/>
    </source>
</evidence>
<dbReference type="EMBL" id="ML213603">
    <property type="protein sequence ID" value="TFK38380.1"/>
    <property type="molecule type" value="Genomic_DNA"/>
</dbReference>
<dbReference type="GO" id="GO:0005634">
    <property type="term" value="C:nucleus"/>
    <property type="evidence" value="ECO:0007669"/>
    <property type="project" value="UniProtKB-SubCell"/>
</dbReference>
<gene>
    <name evidence="4" type="ORF">BDQ12DRAFT_683570</name>
</gene>
<sequence length="194" mass="20922">MAAERLRRSLMADTTLYDPASFKLEVDPRFGEPLGYPPGSTFASRRECSDAGVHTRTFAGISGTATLGAFSIVLSGGYDDKDGGETITYTGTGGQADSFSGSGPQIVDQSFTHPDNAALKKSVETGRPVRVIRGPNSSSAYAPFSGYRYDGLYKVERAYLARSSSGFAVCRYELRRVPGQATVWINRQLNIRIG</sequence>
<dbReference type="AlphaFoldDB" id="A0A5C3LZK3"/>
<evidence type="ECO:0000256" key="2">
    <source>
        <dbReference type="PROSITE-ProRule" id="PRU00358"/>
    </source>
</evidence>
<dbReference type="PANTHER" id="PTHR14140:SF27">
    <property type="entry name" value="OS04G0289800 PROTEIN"/>
    <property type="match status" value="1"/>
</dbReference>
<dbReference type="OrthoDB" id="2270193at2759"/>
<dbReference type="SUPFAM" id="SSF88697">
    <property type="entry name" value="PUA domain-like"/>
    <property type="match status" value="1"/>
</dbReference>
<dbReference type="STRING" id="68775.A0A5C3LZK3"/>
<protein>
    <submittedName>
        <fullName evidence="4">PUA-like domain-containing protein</fullName>
    </submittedName>
</protein>
<evidence type="ECO:0000256" key="1">
    <source>
        <dbReference type="ARBA" id="ARBA00023242"/>
    </source>
</evidence>
<comment type="subcellular location">
    <subcellularLocation>
        <location evidence="2">Nucleus</location>
    </subcellularLocation>
</comment>